<dbReference type="InterPro" id="IPR050651">
    <property type="entry name" value="Plant_Cytochrome_P450_Monoox"/>
</dbReference>
<evidence type="ECO:0000313" key="8">
    <source>
        <dbReference type="Proteomes" id="UP000238479"/>
    </source>
</evidence>
<keyword evidence="6" id="KW-1133">Transmembrane helix</keyword>
<dbReference type="Gene3D" id="1.10.630.10">
    <property type="entry name" value="Cytochrome P450"/>
    <property type="match status" value="1"/>
</dbReference>
<keyword evidence="6" id="KW-0472">Membrane</keyword>
<dbReference type="OrthoDB" id="1728708at2759"/>
<gene>
    <name evidence="7" type="ORF">RchiOBHm_Chr6g0309051</name>
</gene>
<organism evidence="7 8">
    <name type="scientific">Rosa chinensis</name>
    <name type="common">China rose</name>
    <dbReference type="NCBI Taxonomy" id="74649"/>
    <lineage>
        <taxon>Eukaryota</taxon>
        <taxon>Viridiplantae</taxon>
        <taxon>Streptophyta</taxon>
        <taxon>Embryophyta</taxon>
        <taxon>Tracheophyta</taxon>
        <taxon>Spermatophyta</taxon>
        <taxon>Magnoliopsida</taxon>
        <taxon>eudicotyledons</taxon>
        <taxon>Gunneridae</taxon>
        <taxon>Pentapetalae</taxon>
        <taxon>rosids</taxon>
        <taxon>fabids</taxon>
        <taxon>Rosales</taxon>
        <taxon>Rosaceae</taxon>
        <taxon>Rosoideae</taxon>
        <taxon>Rosoideae incertae sedis</taxon>
        <taxon>Rosa</taxon>
    </lineage>
</organism>
<dbReference type="PRINTS" id="PR00463">
    <property type="entry name" value="EP450I"/>
</dbReference>
<sequence length="228" mass="26297">METSMYYYILLFIVFLFLKNYLQKTNSQLPPCPGPSLPFIGHLYLFQKPLHKTLAKLSDKYGPIVYIKFGSRPVILVSSPSAVEECFTKHDVAFANRPKLLAGKYLGYNYTTVTWASYGSHWRNLRRISSLELLSSNRLQMLQGIRADEVRSLICRLFRGSNGGEFQSLEIKSTFFQLTLNVMMRMVTGKRCYGEDIADLEEAKRFQQIIKYPSIDGYVFPLKERLTS</sequence>
<dbReference type="EMBL" id="PDCK01000044">
    <property type="protein sequence ID" value="PRQ27790.1"/>
    <property type="molecule type" value="Genomic_DNA"/>
</dbReference>
<dbReference type="Gramene" id="PRQ27790">
    <property type="protein sequence ID" value="PRQ27790"/>
    <property type="gene ID" value="RchiOBHm_Chr6g0309051"/>
</dbReference>
<keyword evidence="1" id="KW-0349">Heme</keyword>
<keyword evidence="4" id="KW-0408">Iron</keyword>
<dbReference type="OMA" id="RIGTHEV"/>
<feature type="transmembrane region" description="Helical" evidence="6">
    <location>
        <begin position="6"/>
        <end position="22"/>
    </location>
</feature>
<dbReference type="InterPro" id="IPR036396">
    <property type="entry name" value="Cyt_P450_sf"/>
</dbReference>
<dbReference type="InterPro" id="IPR002401">
    <property type="entry name" value="Cyt_P450_E_grp-I"/>
</dbReference>
<dbReference type="SUPFAM" id="SSF48264">
    <property type="entry name" value="Cytochrome P450"/>
    <property type="match status" value="1"/>
</dbReference>
<reference evidence="7 8" key="1">
    <citation type="journal article" date="2018" name="Nat. Genet.">
        <title>The Rosa genome provides new insights in the design of modern roses.</title>
        <authorList>
            <person name="Bendahmane M."/>
        </authorList>
    </citation>
    <scope>NUCLEOTIDE SEQUENCE [LARGE SCALE GENOMIC DNA]</scope>
    <source>
        <strain evidence="8">cv. Old Blush</strain>
    </source>
</reference>
<protein>
    <submittedName>
        <fullName evidence="7">Putative oxidoreductase</fullName>
        <ecNumber evidence="7">1.14.13.-</ecNumber>
    </submittedName>
</protein>
<dbReference type="Proteomes" id="UP000238479">
    <property type="component" value="Chromosome 6"/>
</dbReference>
<evidence type="ECO:0000256" key="1">
    <source>
        <dbReference type="ARBA" id="ARBA00022617"/>
    </source>
</evidence>
<keyword evidence="2" id="KW-0479">Metal-binding</keyword>
<dbReference type="GO" id="GO:0016705">
    <property type="term" value="F:oxidoreductase activity, acting on paired donors, with incorporation or reduction of molecular oxygen"/>
    <property type="evidence" value="ECO:0007669"/>
    <property type="project" value="InterPro"/>
</dbReference>
<proteinExistence type="predicted"/>
<dbReference type="Pfam" id="PF00067">
    <property type="entry name" value="p450"/>
    <property type="match status" value="1"/>
</dbReference>
<evidence type="ECO:0000256" key="4">
    <source>
        <dbReference type="ARBA" id="ARBA00023004"/>
    </source>
</evidence>
<dbReference type="PANTHER" id="PTHR47947:SF3">
    <property type="entry name" value="CYTOCHROME P450 81D1-LIKE"/>
    <property type="match status" value="1"/>
</dbReference>
<keyword evidence="5" id="KW-0503">Monooxygenase</keyword>
<dbReference type="GO" id="GO:0004497">
    <property type="term" value="F:monooxygenase activity"/>
    <property type="evidence" value="ECO:0007669"/>
    <property type="project" value="UniProtKB-KW"/>
</dbReference>
<keyword evidence="8" id="KW-1185">Reference proteome</keyword>
<dbReference type="AlphaFoldDB" id="A0A2P6Q0R7"/>
<keyword evidence="3 7" id="KW-0560">Oxidoreductase</keyword>
<dbReference type="PANTHER" id="PTHR47947">
    <property type="entry name" value="CYTOCHROME P450 82C3-RELATED"/>
    <property type="match status" value="1"/>
</dbReference>
<dbReference type="InterPro" id="IPR001128">
    <property type="entry name" value="Cyt_P450"/>
</dbReference>
<evidence type="ECO:0000256" key="6">
    <source>
        <dbReference type="SAM" id="Phobius"/>
    </source>
</evidence>
<keyword evidence="6" id="KW-0812">Transmembrane</keyword>
<dbReference type="GO" id="GO:0020037">
    <property type="term" value="F:heme binding"/>
    <property type="evidence" value="ECO:0007669"/>
    <property type="project" value="InterPro"/>
</dbReference>
<evidence type="ECO:0000256" key="2">
    <source>
        <dbReference type="ARBA" id="ARBA00022723"/>
    </source>
</evidence>
<name>A0A2P6Q0R7_ROSCH</name>
<evidence type="ECO:0000313" key="7">
    <source>
        <dbReference type="EMBL" id="PRQ27790.1"/>
    </source>
</evidence>
<dbReference type="GO" id="GO:0005506">
    <property type="term" value="F:iron ion binding"/>
    <property type="evidence" value="ECO:0007669"/>
    <property type="project" value="InterPro"/>
</dbReference>
<evidence type="ECO:0000256" key="3">
    <source>
        <dbReference type="ARBA" id="ARBA00023002"/>
    </source>
</evidence>
<accession>A0A2P6Q0R7</accession>
<evidence type="ECO:0000256" key="5">
    <source>
        <dbReference type="ARBA" id="ARBA00023033"/>
    </source>
</evidence>
<comment type="caution">
    <text evidence="7">The sequence shown here is derived from an EMBL/GenBank/DDBJ whole genome shotgun (WGS) entry which is preliminary data.</text>
</comment>
<dbReference type="EC" id="1.14.13.-" evidence="7"/>